<dbReference type="EMBL" id="EAAA01002467">
    <property type="status" value="NOT_ANNOTATED_CDS"/>
    <property type="molecule type" value="Genomic_DNA"/>
</dbReference>
<evidence type="ECO:0000313" key="1">
    <source>
        <dbReference type="Ensembl" id="ENSCINP00000034946.1"/>
    </source>
</evidence>
<proteinExistence type="predicted"/>
<keyword evidence="2" id="KW-1185">Reference proteome</keyword>
<sequence>MFLTFNKFLIAEILLYNSVNILCLLTNGTRKENKKCL</sequence>
<dbReference type="Proteomes" id="UP000008144">
    <property type="component" value="Chromosome 7"/>
</dbReference>
<dbReference type="InParanoid" id="H2XZ62"/>
<dbReference type="AlphaFoldDB" id="H2XZ62"/>
<protein>
    <submittedName>
        <fullName evidence="1">Uncharacterized protein</fullName>
    </submittedName>
</protein>
<dbReference type="Ensembl" id="ENSCINT00000034444.1">
    <property type="protein sequence ID" value="ENSCINP00000034946.1"/>
    <property type="gene ID" value="ENSCING00000020723.1"/>
</dbReference>
<reference evidence="1" key="4">
    <citation type="submission" date="2025-09" db="UniProtKB">
        <authorList>
            <consortium name="Ensembl"/>
        </authorList>
    </citation>
    <scope>IDENTIFICATION</scope>
</reference>
<name>H2XZ62_CIOIN</name>
<reference evidence="2" key="1">
    <citation type="journal article" date="2002" name="Science">
        <title>The draft genome of Ciona intestinalis: insights into chordate and vertebrate origins.</title>
        <authorList>
            <person name="Dehal P."/>
            <person name="Satou Y."/>
            <person name="Campbell R.K."/>
            <person name="Chapman J."/>
            <person name="Degnan B."/>
            <person name="De Tomaso A."/>
            <person name="Davidson B."/>
            <person name="Di Gregorio A."/>
            <person name="Gelpke M."/>
            <person name="Goodstein D.M."/>
            <person name="Harafuji N."/>
            <person name="Hastings K.E."/>
            <person name="Ho I."/>
            <person name="Hotta K."/>
            <person name="Huang W."/>
            <person name="Kawashima T."/>
            <person name="Lemaire P."/>
            <person name="Martinez D."/>
            <person name="Meinertzhagen I.A."/>
            <person name="Necula S."/>
            <person name="Nonaka M."/>
            <person name="Putnam N."/>
            <person name="Rash S."/>
            <person name="Saiga H."/>
            <person name="Satake M."/>
            <person name="Terry A."/>
            <person name="Yamada L."/>
            <person name="Wang H.G."/>
            <person name="Awazu S."/>
            <person name="Azumi K."/>
            <person name="Boore J."/>
            <person name="Branno M."/>
            <person name="Chin-Bow S."/>
            <person name="DeSantis R."/>
            <person name="Doyle S."/>
            <person name="Francino P."/>
            <person name="Keys D.N."/>
            <person name="Haga S."/>
            <person name="Hayashi H."/>
            <person name="Hino K."/>
            <person name="Imai K.S."/>
            <person name="Inaba K."/>
            <person name="Kano S."/>
            <person name="Kobayashi K."/>
            <person name="Kobayashi M."/>
            <person name="Lee B.I."/>
            <person name="Makabe K.W."/>
            <person name="Manohar C."/>
            <person name="Matassi G."/>
            <person name="Medina M."/>
            <person name="Mochizuki Y."/>
            <person name="Mount S."/>
            <person name="Morishita T."/>
            <person name="Miura S."/>
            <person name="Nakayama A."/>
            <person name="Nishizaka S."/>
            <person name="Nomoto H."/>
            <person name="Ohta F."/>
            <person name="Oishi K."/>
            <person name="Rigoutsos I."/>
            <person name="Sano M."/>
            <person name="Sasaki A."/>
            <person name="Sasakura Y."/>
            <person name="Shoguchi E."/>
            <person name="Shin-i T."/>
            <person name="Spagnuolo A."/>
            <person name="Stainier D."/>
            <person name="Suzuki M.M."/>
            <person name="Tassy O."/>
            <person name="Takatori N."/>
            <person name="Tokuoka M."/>
            <person name="Yagi K."/>
            <person name="Yoshizaki F."/>
            <person name="Wada S."/>
            <person name="Zhang C."/>
            <person name="Hyatt P.D."/>
            <person name="Larimer F."/>
            <person name="Detter C."/>
            <person name="Doggett N."/>
            <person name="Glavina T."/>
            <person name="Hawkins T."/>
            <person name="Richardson P."/>
            <person name="Lucas S."/>
            <person name="Kohara Y."/>
            <person name="Levine M."/>
            <person name="Satoh N."/>
            <person name="Rokhsar D.S."/>
        </authorList>
    </citation>
    <scope>NUCLEOTIDE SEQUENCE [LARGE SCALE GENOMIC DNA]</scope>
</reference>
<organism evidence="1 2">
    <name type="scientific">Ciona intestinalis</name>
    <name type="common">Transparent sea squirt</name>
    <name type="synonym">Ascidia intestinalis</name>
    <dbReference type="NCBI Taxonomy" id="7719"/>
    <lineage>
        <taxon>Eukaryota</taxon>
        <taxon>Metazoa</taxon>
        <taxon>Chordata</taxon>
        <taxon>Tunicata</taxon>
        <taxon>Ascidiacea</taxon>
        <taxon>Phlebobranchia</taxon>
        <taxon>Cionidae</taxon>
        <taxon>Ciona</taxon>
    </lineage>
</organism>
<evidence type="ECO:0000313" key="2">
    <source>
        <dbReference type="Proteomes" id="UP000008144"/>
    </source>
</evidence>
<reference evidence="1" key="3">
    <citation type="submission" date="2025-08" db="UniProtKB">
        <authorList>
            <consortium name="Ensembl"/>
        </authorList>
    </citation>
    <scope>IDENTIFICATION</scope>
</reference>
<dbReference type="HOGENOM" id="CLU_3350798_0_0_1"/>
<reference evidence="1" key="2">
    <citation type="journal article" date="2008" name="Genome Biol.">
        <title>Improved genome assembly and evidence-based global gene model set for the chordate Ciona intestinalis: new insight into intron and operon populations.</title>
        <authorList>
            <person name="Satou Y."/>
            <person name="Mineta K."/>
            <person name="Ogasawara M."/>
            <person name="Sasakura Y."/>
            <person name="Shoguchi E."/>
            <person name="Ueno K."/>
            <person name="Yamada L."/>
            <person name="Matsumoto J."/>
            <person name="Wasserscheid J."/>
            <person name="Dewar K."/>
            <person name="Wiley G.B."/>
            <person name="Macmil S.L."/>
            <person name="Roe B.A."/>
            <person name="Zeller R.W."/>
            <person name="Hastings K.E."/>
            <person name="Lemaire P."/>
            <person name="Lindquist E."/>
            <person name="Endo T."/>
            <person name="Hotta K."/>
            <person name="Inaba K."/>
        </authorList>
    </citation>
    <scope>NUCLEOTIDE SEQUENCE [LARGE SCALE GENOMIC DNA]</scope>
    <source>
        <strain evidence="1">wild type</strain>
    </source>
</reference>
<accession>H2XZ62</accession>